<evidence type="ECO:0000313" key="3">
    <source>
        <dbReference type="Proteomes" id="UP000283509"/>
    </source>
</evidence>
<dbReference type="PROSITE" id="PS51723">
    <property type="entry name" value="PEPTIDASE_M60"/>
    <property type="match status" value="1"/>
</dbReference>
<dbReference type="Gene3D" id="3.40.390.80">
    <property type="entry name" value="Peptidase M60, enhancin-like domain 2"/>
    <property type="match status" value="1"/>
</dbReference>
<dbReference type="InterPro" id="IPR035992">
    <property type="entry name" value="Ricin_B-like_lectins"/>
</dbReference>
<keyword evidence="3" id="KW-1185">Reference proteome</keyword>
<sequence length="760" mass="86009">MPNHILFFPFNPTITYGVKDGETVYLVNQSTNTCLAVTSGSSPDDAVVGMAPYDGSQGQQWIRSGDQWLWGGNSSYCLEPISGTNNVGLGNTSNSSASWVYDESERIVLGSDALDVPWTEPRTQVILYPMHDALNQKWWIESVETKEPEYLISQSTTTCLAVRSGSVPSDAEVGLLNCSGSKEEGWFPFGGSWQWAGNRSYCLGADYSTRDVKLEDSSNSTAIWTWDEAERFRIGSYALDVPWEEPRTKVWLYSPHNGLNQKWWKFSDLKTIPEGAPPAVYPFPGSDETTYKQEIARGIINDMSSKSDPLPYPRDVATFPGTVDASTPRVTKKVTLDLSVLGQDRDFRMRVPWDWQLTDLYLAAGDVCQVILPETLSEAQALQITVRIGAQTDWIQPKSSNVINLHYRRMPIVSEAFDVKPGVNEIRSQYGGNIIFMFSEGEHFTVDVDVTNVVEAPYYRYGQTSNAEWETIKMRDAPQTIMESDKCVVVVATEDARKLTNPDELMSRYEEIMGMVNYAAGFDESEDPPRGKQWLVNDALISVGSAHSGFPLMFWRVYYNMADNNTPYEWVSWHELGHNYQQGPYWSYAYGSESTVNLFSLYIQEQLFDSDSLEEQNSYVTAADKVDNGMTFDEGDVWDRLVFLMEIKHAFPLGWEIFRQLYRTTRALSDDEAKYLTQYHQRQIDHVYKNLSKSVGYDLVLTYERWGLSLSQEAKDEIEQLGLEKAPGDLSHRAAGKPSQVTDVSDAQMYTPCVILQMKV</sequence>
<feature type="domain" description="Peptidase M60" evidence="1">
    <location>
        <begin position="353"/>
        <end position="652"/>
    </location>
</feature>
<dbReference type="PROSITE" id="PS50231">
    <property type="entry name" value="RICIN_B_LECTIN"/>
    <property type="match status" value="1"/>
</dbReference>
<evidence type="ECO:0000313" key="2">
    <source>
        <dbReference type="EMBL" id="ROT66735.1"/>
    </source>
</evidence>
<dbReference type="InterPro" id="IPR035423">
    <property type="entry name" value="M60-like_N"/>
</dbReference>
<dbReference type="InterPro" id="IPR042279">
    <property type="entry name" value="Pep_M60_3"/>
</dbReference>
<dbReference type="Pfam" id="PF13402">
    <property type="entry name" value="Peptidase_M60"/>
    <property type="match status" value="1"/>
</dbReference>
<dbReference type="InterPro" id="IPR000772">
    <property type="entry name" value="Ricin_B_lectin"/>
</dbReference>
<reference evidence="2 3" key="1">
    <citation type="submission" date="2018-04" db="EMBL/GenBank/DDBJ databases">
        <authorList>
            <person name="Zhang X."/>
            <person name="Yuan J."/>
            <person name="Li F."/>
            <person name="Xiang J."/>
        </authorList>
    </citation>
    <scope>NUCLEOTIDE SEQUENCE [LARGE SCALE GENOMIC DNA]</scope>
    <source>
        <tissue evidence="2">Muscle</tissue>
    </source>
</reference>
<proteinExistence type="predicted"/>
<dbReference type="Pfam" id="PF00652">
    <property type="entry name" value="Ricin_B_lectin"/>
    <property type="match status" value="1"/>
</dbReference>
<name>A0A423SR80_PENVA</name>
<dbReference type="Pfam" id="PF17291">
    <property type="entry name" value="M60-like_N"/>
    <property type="match status" value="1"/>
</dbReference>
<dbReference type="Gene3D" id="1.10.390.30">
    <property type="entry name" value="Peptidase M60, enhancin-like domain 3"/>
    <property type="match status" value="1"/>
</dbReference>
<evidence type="ECO:0000259" key="1">
    <source>
        <dbReference type="PROSITE" id="PS51723"/>
    </source>
</evidence>
<organism evidence="2 3">
    <name type="scientific">Penaeus vannamei</name>
    <name type="common">Whiteleg shrimp</name>
    <name type="synonym">Litopenaeus vannamei</name>
    <dbReference type="NCBI Taxonomy" id="6689"/>
    <lineage>
        <taxon>Eukaryota</taxon>
        <taxon>Metazoa</taxon>
        <taxon>Ecdysozoa</taxon>
        <taxon>Arthropoda</taxon>
        <taxon>Crustacea</taxon>
        <taxon>Multicrustacea</taxon>
        <taxon>Malacostraca</taxon>
        <taxon>Eumalacostraca</taxon>
        <taxon>Eucarida</taxon>
        <taxon>Decapoda</taxon>
        <taxon>Dendrobranchiata</taxon>
        <taxon>Penaeoidea</taxon>
        <taxon>Penaeidae</taxon>
        <taxon>Penaeus</taxon>
    </lineage>
</organism>
<gene>
    <name evidence="2" type="ORF">C7M84_015210</name>
</gene>
<dbReference type="Proteomes" id="UP000283509">
    <property type="component" value="Unassembled WGS sequence"/>
</dbReference>
<accession>A0A423SR80</accession>
<dbReference type="Gene3D" id="2.80.10.50">
    <property type="match status" value="2"/>
</dbReference>
<comment type="caution">
    <text evidence="2">The sequence shown here is derived from an EMBL/GenBank/DDBJ whole genome shotgun (WGS) entry which is preliminary data.</text>
</comment>
<dbReference type="InterPro" id="IPR051244">
    <property type="entry name" value="TCAF"/>
</dbReference>
<dbReference type="CDD" id="cd00161">
    <property type="entry name" value="beta-trefoil_Ricin-like"/>
    <property type="match status" value="1"/>
</dbReference>
<dbReference type="OrthoDB" id="10260387at2759"/>
<protein>
    <recommendedName>
        <fullName evidence="1">Peptidase M60 domain-containing protein</fullName>
    </recommendedName>
</protein>
<dbReference type="SMART" id="SM01276">
    <property type="entry name" value="M60-like"/>
    <property type="match status" value="1"/>
</dbReference>
<dbReference type="AlphaFoldDB" id="A0A423SR80"/>
<dbReference type="PANTHER" id="PTHR15730">
    <property type="entry name" value="EXPERIMENTAL AUTOIMMUNE PROSTATITIS ANTIGEN 2-RELATED"/>
    <property type="match status" value="1"/>
</dbReference>
<dbReference type="SUPFAM" id="SSF50370">
    <property type="entry name" value="Ricin B-like lectins"/>
    <property type="match status" value="2"/>
</dbReference>
<dbReference type="Gene3D" id="2.60.120.1250">
    <property type="entry name" value="Peptidase M60, enhancin-like domain 1"/>
    <property type="match status" value="1"/>
</dbReference>
<dbReference type="PANTHER" id="PTHR15730:SF5">
    <property type="entry name" value="SI:CH211-210B2.2-RELATED"/>
    <property type="match status" value="1"/>
</dbReference>
<dbReference type="EMBL" id="QCYY01002896">
    <property type="protein sequence ID" value="ROT66735.1"/>
    <property type="molecule type" value="Genomic_DNA"/>
</dbReference>
<reference evidence="2 3" key="2">
    <citation type="submission" date="2019-01" db="EMBL/GenBank/DDBJ databases">
        <title>The decoding of complex shrimp genome reveals the adaptation for benthos swimmer, frequently molting mechanism and breeding impact on genome.</title>
        <authorList>
            <person name="Sun Y."/>
            <person name="Gao Y."/>
            <person name="Yu Y."/>
        </authorList>
    </citation>
    <scope>NUCLEOTIDE SEQUENCE [LARGE SCALE GENOMIC DNA]</scope>
    <source>
        <tissue evidence="2">Muscle</tissue>
    </source>
</reference>
<dbReference type="InterPro" id="IPR031161">
    <property type="entry name" value="Peptidase_M60_dom"/>
</dbReference>